<protein>
    <submittedName>
        <fullName evidence="1">Uncharacterized protein</fullName>
    </submittedName>
</protein>
<evidence type="ECO:0000313" key="2">
    <source>
        <dbReference type="Proteomes" id="UP001519460"/>
    </source>
</evidence>
<sequence>MTKPLHLQNTSRSHAVYVLLNRSPHILPQVGRACCGVLEEMAANFRFWSAMLTNLVRQMRHFRTARKAEA</sequence>
<comment type="caution">
    <text evidence="1">The sequence shown here is derived from an EMBL/GenBank/DDBJ whole genome shotgun (WGS) entry which is preliminary data.</text>
</comment>
<organism evidence="1 2">
    <name type="scientific">Batillaria attramentaria</name>
    <dbReference type="NCBI Taxonomy" id="370345"/>
    <lineage>
        <taxon>Eukaryota</taxon>
        <taxon>Metazoa</taxon>
        <taxon>Spiralia</taxon>
        <taxon>Lophotrochozoa</taxon>
        <taxon>Mollusca</taxon>
        <taxon>Gastropoda</taxon>
        <taxon>Caenogastropoda</taxon>
        <taxon>Sorbeoconcha</taxon>
        <taxon>Cerithioidea</taxon>
        <taxon>Batillariidae</taxon>
        <taxon>Batillaria</taxon>
    </lineage>
</organism>
<accession>A0ABD0K940</accession>
<dbReference type="Proteomes" id="UP001519460">
    <property type="component" value="Unassembled WGS sequence"/>
</dbReference>
<dbReference type="AlphaFoldDB" id="A0ABD0K940"/>
<evidence type="ECO:0000313" key="1">
    <source>
        <dbReference type="EMBL" id="KAK7483583.1"/>
    </source>
</evidence>
<proteinExistence type="predicted"/>
<dbReference type="EMBL" id="JACVVK020000224">
    <property type="protein sequence ID" value="KAK7483583.1"/>
    <property type="molecule type" value="Genomic_DNA"/>
</dbReference>
<feature type="non-terminal residue" evidence="1">
    <location>
        <position position="70"/>
    </location>
</feature>
<reference evidence="1 2" key="1">
    <citation type="journal article" date="2023" name="Sci. Data">
        <title>Genome assembly of the Korean intertidal mud-creeper Batillaria attramentaria.</title>
        <authorList>
            <person name="Patra A.K."/>
            <person name="Ho P.T."/>
            <person name="Jun S."/>
            <person name="Lee S.J."/>
            <person name="Kim Y."/>
            <person name="Won Y.J."/>
        </authorList>
    </citation>
    <scope>NUCLEOTIDE SEQUENCE [LARGE SCALE GENOMIC DNA]</scope>
    <source>
        <strain evidence="1">Wonlab-2016</strain>
    </source>
</reference>
<keyword evidence="2" id="KW-1185">Reference proteome</keyword>
<name>A0ABD0K940_9CAEN</name>
<gene>
    <name evidence="1" type="ORF">BaRGS_00025136</name>
</gene>